<dbReference type="Gene3D" id="1.25.40.10">
    <property type="entry name" value="Tetratricopeptide repeat domain"/>
    <property type="match status" value="1"/>
</dbReference>
<organism evidence="2 3">
    <name type="scientific">Gracilibacillus oryzae</name>
    <dbReference type="NCBI Taxonomy" id="1672701"/>
    <lineage>
        <taxon>Bacteria</taxon>
        <taxon>Bacillati</taxon>
        <taxon>Bacillota</taxon>
        <taxon>Bacilli</taxon>
        <taxon>Bacillales</taxon>
        <taxon>Bacillaceae</taxon>
        <taxon>Gracilibacillus</taxon>
    </lineage>
</organism>
<feature type="repeat" description="TPR" evidence="1">
    <location>
        <begin position="387"/>
        <end position="420"/>
    </location>
</feature>
<dbReference type="Proteomes" id="UP000480246">
    <property type="component" value="Unassembled WGS sequence"/>
</dbReference>
<sequence>MAIITLTHHKKDIKMKVKQLTIYKQAKIVEMTDANNQYYIALFYKNKFINAKKLNAIQLQSFLKTSFTYGTQYSSTNPLTRMFLSNNKKYRVSSSNQMFQNLKEKYTDIEMLYVLSMFDNFLDNKKITALCKKIFYQYRRNGQMKTAYRTIINYVQIRPHDRFAKDMLHHMDFQKYQDAYQQFDKMVAKWEDTLYIEAAAANHINSKTAINQLLHYYNKEERWFDALAFSYQLFKKQIPPFDPNELDHFEALLDKFKCPDIAASFWEELLKLDPMSDRILLKLSENQANKAIISTILVTDNKEQLEAFERALLNVDGEVLLQYKQELFSYILTSFHDNRPKMEELVHFCMKKLLQYISVTEILDYLGQSELAITTKLRNMKQLEQNPDQQFALGEIYFHLEQYDKAIKCFEWEMELSPDDQKPLQYLQKCYMALGDKKTAKNYQDLLINISSRPKTS</sequence>
<dbReference type="SUPFAM" id="SSF48452">
    <property type="entry name" value="TPR-like"/>
    <property type="match status" value="1"/>
</dbReference>
<dbReference type="InterPro" id="IPR019734">
    <property type="entry name" value="TPR_rpt"/>
</dbReference>
<comment type="caution">
    <text evidence="2">The sequence shown here is derived from an EMBL/GenBank/DDBJ whole genome shotgun (WGS) entry which is preliminary data.</text>
</comment>
<protein>
    <submittedName>
        <fullName evidence="2">Uncharacterized protein</fullName>
    </submittedName>
</protein>
<evidence type="ECO:0000313" key="2">
    <source>
        <dbReference type="EMBL" id="KAB8129370.1"/>
    </source>
</evidence>
<dbReference type="OrthoDB" id="2676051at2"/>
<keyword evidence="3" id="KW-1185">Reference proteome</keyword>
<dbReference type="InterPro" id="IPR011990">
    <property type="entry name" value="TPR-like_helical_dom_sf"/>
</dbReference>
<dbReference type="EMBL" id="WEID01000076">
    <property type="protein sequence ID" value="KAB8129370.1"/>
    <property type="molecule type" value="Genomic_DNA"/>
</dbReference>
<dbReference type="PROSITE" id="PS50005">
    <property type="entry name" value="TPR"/>
    <property type="match status" value="1"/>
</dbReference>
<evidence type="ECO:0000256" key="1">
    <source>
        <dbReference type="PROSITE-ProRule" id="PRU00339"/>
    </source>
</evidence>
<evidence type="ECO:0000313" key="3">
    <source>
        <dbReference type="Proteomes" id="UP000480246"/>
    </source>
</evidence>
<dbReference type="AlphaFoldDB" id="A0A7C8KQV2"/>
<proteinExistence type="predicted"/>
<keyword evidence="1" id="KW-0802">TPR repeat</keyword>
<reference evidence="2 3" key="1">
    <citation type="submission" date="2019-10" db="EMBL/GenBank/DDBJ databases">
        <title>Gracilibacillus sp. nov. isolated from rice seeds.</title>
        <authorList>
            <person name="He S."/>
        </authorList>
    </citation>
    <scope>NUCLEOTIDE SEQUENCE [LARGE SCALE GENOMIC DNA]</scope>
    <source>
        <strain evidence="2 3">TD8</strain>
    </source>
</reference>
<dbReference type="SMART" id="SM00028">
    <property type="entry name" value="TPR"/>
    <property type="match status" value="1"/>
</dbReference>
<name>A0A7C8KQV2_9BACI</name>
<dbReference type="Pfam" id="PF13181">
    <property type="entry name" value="TPR_8"/>
    <property type="match status" value="1"/>
</dbReference>
<gene>
    <name evidence="2" type="ORF">F9U64_15280</name>
</gene>
<dbReference type="RefSeq" id="WP_153405439.1">
    <property type="nucleotide sequence ID" value="NZ_ML762436.1"/>
</dbReference>
<accession>A0A7C8KQV2</accession>